<gene>
    <name evidence="4" type="ORF">COV85_02960</name>
</gene>
<keyword evidence="1" id="KW-0489">Methyltransferase</keyword>
<dbReference type="CDD" id="cd02440">
    <property type="entry name" value="AdoMet_MTases"/>
    <property type="match status" value="1"/>
</dbReference>
<organism evidence="4 5">
    <name type="scientific">Candidatus Portnoybacteria bacterium CG11_big_fil_rev_8_21_14_0_20_44_10</name>
    <dbReference type="NCBI Taxonomy" id="1974818"/>
    <lineage>
        <taxon>Bacteria</taxon>
        <taxon>Candidatus Portnoyibacteriota</taxon>
    </lineage>
</organism>
<dbReference type="PANTHER" id="PTHR43861">
    <property type="entry name" value="TRANS-ACONITATE 2-METHYLTRANSFERASE-RELATED"/>
    <property type="match status" value="1"/>
</dbReference>
<evidence type="ECO:0000259" key="3">
    <source>
        <dbReference type="Pfam" id="PF13649"/>
    </source>
</evidence>
<comment type="caution">
    <text evidence="4">The sequence shown here is derived from an EMBL/GenBank/DDBJ whole genome shotgun (WGS) entry which is preliminary data.</text>
</comment>
<keyword evidence="2" id="KW-0808">Transferase</keyword>
<dbReference type="GO" id="GO:0032259">
    <property type="term" value="P:methylation"/>
    <property type="evidence" value="ECO:0007669"/>
    <property type="project" value="UniProtKB-KW"/>
</dbReference>
<protein>
    <recommendedName>
        <fullName evidence="3">Methyltransferase domain-containing protein</fullName>
    </recommendedName>
</protein>
<accession>A0A2H0KSP0</accession>
<proteinExistence type="predicted"/>
<dbReference type="PANTHER" id="PTHR43861:SF1">
    <property type="entry name" value="TRANS-ACONITATE 2-METHYLTRANSFERASE"/>
    <property type="match status" value="1"/>
</dbReference>
<evidence type="ECO:0000313" key="5">
    <source>
        <dbReference type="Proteomes" id="UP000231550"/>
    </source>
</evidence>
<dbReference type="InterPro" id="IPR029063">
    <property type="entry name" value="SAM-dependent_MTases_sf"/>
</dbReference>
<dbReference type="SUPFAM" id="SSF53335">
    <property type="entry name" value="S-adenosyl-L-methionine-dependent methyltransferases"/>
    <property type="match status" value="1"/>
</dbReference>
<feature type="domain" description="Methyltransferase" evidence="3">
    <location>
        <begin position="59"/>
        <end position="150"/>
    </location>
</feature>
<dbReference type="Pfam" id="PF13649">
    <property type="entry name" value="Methyltransf_25"/>
    <property type="match status" value="1"/>
</dbReference>
<dbReference type="InterPro" id="IPR041698">
    <property type="entry name" value="Methyltransf_25"/>
</dbReference>
<dbReference type="GO" id="GO:0008168">
    <property type="term" value="F:methyltransferase activity"/>
    <property type="evidence" value="ECO:0007669"/>
    <property type="project" value="UniProtKB-KW"/>
</dbReference>
<sequence>MDAAEVKEIYNRQVKTKLGGDYEHRRWFSNDLKKAGYEMTRRVVEWHCLEKIELLEDCLELGSGAGTWTKLFLEKCPDAKFDLVDISGEMLDQAKENLGSYQNIRYFEADFLDFKPDKQYDLFFSSRALEYVPDKKRAVLKIAGLLRSGGRGFIITKTPKYLRARVFGRKIPRLHQGQIAPRKLKQLLSEAGFKNIAIYPATMSFPLFKSPKLNRLLFKVFYKHGLNFLSQFFSESYCVKFEK</sequence>
<reference evidence="4 5" key="1">
    <citation type="submission" date="2017-09" db="EMBL/GenBank/DDBJ databases">
        <title>Depth-based differentiation of microbial function through sediment-hosted aquifers and enrichment of novel symbionts in the deep terrestrial subsurface.</title>
        <authorList>
            <person name="Probst A.J."/>
            <person name="Ladd B."/>
            <person name="Jarett J.K."/>
            <person name="Geller-Mcgrath D.E."/>
            <person name="Sieber C.M."/>
            <person name="Emerson J.B."/>
            <person name="Anantharaman K."/>
            <person name="Thomas B.C."/>
            <person name="Malmstrom R."/>
            <person name="Stieglmeier M."/>
            <person name="Klingl A."/>
            <person name="Woyke T."/>
            <person name="Ryan C.M."/>
            <person name="Banfield J.F."/>
        </authorList>
    </citation>
    <scope>NUCLEOTIDE SEQUENCE [LARGE SCALE GENOMIC DNA]</scope>
    <source>
        <strain evidence="4">CG11_big_fil_rev_8_21_14_0_20_44_10</strain>
    </source>
</reference>
<dbReference type="EMBL" id="PCVN01000076">
    <property type="protein sequence ID" value="PIQ74295.1"/>
    <property type="molecule type" value="Genomic_DNA"/>
</dbReference>
<evidence type="ECO:0000313" key="4">
    <source>
        <dbReference type="EMBL" id="PIQ74295.1"/>
    </source>
</evidence>
<dbReference type="Gene3D" id="3.40.50.150">
    <property type="entry name" value="Vaccinia Virus protein VP39"/>
    <property type="match status" value="1"/>
</dbReference>
<evidence type="ECO:0000256" key="1">
    <source>
        <dbReference type="ARBA" id="ARBA00022603"/>
    </source>
</evidence>
<dbReference type="Proteomes" id="UP000231550">
    <property type="component" value="Unassembled WGS sequence"/>
</dbReference>
<name>A0A2H0KSP0_9BACT</name>
<evidence type="ECO:0000256" key="2">
    <source>
        <dbReference type="ARBA" id="ARBA00022679"/>
    </source>
</evidence>
<dbReference type="AlphaFoldDB" id="A0A2H0KSP0"/>